<evidence type="ECO:0000313" key="8">
    <source>
        <dbReference type="Proteomes" id="UP000177419"/>
    </source>
</evidence>
<dbReference type="EMBL" id="MGJJ01000015">
    <property type="protein sequence ID" value="OGN05237.1"/>
    <property type="molecule type" value="Genomic_DNA"/>
</dbReference>
<dbReference type="Pfam" id="PF00468">
    <property type="entry name" value="Ribosomal_L34"/>
    <property type="match status" value="1"/>
</dbReference>
<evidence type="ECO:0000256" key="6">
    <source>
        <dbReference type="SAM" id="MobiDB-lite"/>
    </source>
</evidence>
<gene>
    <name evidence="5" type="primary">rpmH</name>
    <name evidence="7" type="ORF">A2746_01075</name>
</gene>
<feature type="region of interest" description="Disordered" evidence="6">
    <location>
        <begin position="1"/>
        <end position="45"/>
    </location>
</feature>
<dbReference type="InterPro" id="IPR000271">
    <property type="entry name" value="Ribosomal_bL34"/>
</dbReference>
<name>A0A1F8EWJ8_9BACT</name>
<dbReference type="GO" id="GO:1990904">
    <property type="term" value="C:ribonucleoprotein complex"/>
    <property type="evidence" value="ECO:0007669"/>
    <property type="project" value="UniProtKB-KW"/>
</dbReference>
<evidence type="ECO:0000256" key="2">
    <source>
        <dbReference type="ARBA" id="ARBA00022980"/>
    </source>
</evidence>
<sequence>MKITLYRPKKKKRKVKHGFLSRMNSKKGRSVLTRRRRKGRKRLTV</sequence>
<dbReference type="GO" id="GO:0005840">
    <property type="term" value="C:ribosome"/>
    <property type="evidence" value="ECO:0007669"/>
    <property type="project" value="UniProtKB-KW"/>
</dbReference>
<evidence type="ECO:0000256" key="5">
    <source>
        <dbReference type="HAMAP-Rule" id="MF_00391"/>
    </source>
</evidence>
<dbReference type="GO" id="GO:0003735">
    <property type="term" value="F:structural constituent of ribosome"/>
    <property type="evidence" value="ECO:0007669"/>
    <property type="project" value="InterPro"/>
</dbReference>
<keyword evidence="2 5" id="KW-0689">Ribosomal protein</keyword>
<evidence type="ECO:0000313" key="7">
    <source>
        <dbReference type="EMBL" id="OGN05237.1"/>
    </source>
</evidence>
<dbReference type="AlphaFoldDB" id="A0A1F8EWJ8"/>
<evidence type="ECO:0000256" key="4">
    <source>
        <dbReference type="ARBA" id="ARBA00035177"/>
    </source>
</evidence>
<reference evidence="7 8" key="1">
    <citation type="journal article" date="2016" name="Nat. Commun.">
        <title>Thousands of microbial genomes shed light on interconnected biogeochemical processes in an aquifer system.</title>
        <authorList>
            <person name="Anantharaman K."/>
            <person name="Brown C.T."/>
            <person name="Hug L.A."/>
            <person name="Sharon I."/>
            <person name="Castelle C.J."/>
            <person name="Probst A.J."/>
            <person name="Thomas B.C."/>
            <person name="Singh A."/>
            <person name="Wilkins M.J."/>
            <person name="Karaoz U."/>
            <person name="Brodie E.L."/>
            <person name="Williams K.H."/>
            <person name="Hubbard S.S."/>
            <person name="Banfield J.F."/>
        </authorList>
    </citation>
    <scope>NUCLEOTIDE SEQUENCE [LARGE SCALE GENOMIC DNA]</scope>
</reference>
<organism evidence="7 8">
    <name type="scientific">Candidatus Yanofskybacteria bacterium RIFCSPHIGHO2_01_FULL_44_22</name>
    <dbReference type="NCBI Taxonomy" id="1802669"/>
    <lineage>
        <taxon>Bacteria</taxon>
        <taxon>Candidatus Yanofskyibacteriota</taxon>
    </lineage>
</organism>
<evidence type="ECO:0000256" key="1">
    <source>
        <dbReference type="ARBA" id="ARBA00010111"/>
    </source>
</evidence>
<proteinExistence type="inferred from homology"/>
<evidence type="ECO:0000256" key="3">
    <source>
        <dbReference type="ARBA" id="ARBA00023274"/>
    </source>
</evidence>
<dbReference type="Proteomes" id="UP000177419">
    <property type="component" value="Unassembled WGS sequence"/>
</dbReference>
<protein>
    <recommendedName>
        <fullName evidence="4 5">Large ribosomal subunit protein bL34</fullName>
    </recommendedName>
</protein>
<dbReference type="GO" id="GO:0006412">
    <property type="term" value="P:translation"/>
    <property type="evidence" value="ECO:0007669"/>
    <property type="project" value="UniProtKB-UniRule"/>
</dbReference>
<dbReference type="STRING" id="1802669.A2746_01075"/>
<comment type="caution">
    <text evidence="7">The sequence shown here is derived from an EMBL/GenBank/DDBJ whole genome shotgun (WGS) entry which is preliminary data.</text>
</comment>
<dbReference type="PANTHER" id="PTHR14503:SF4">
    <property type="entry name" value="LARGE RIBOSOMAL SUBUNIT PROTEIN BL34M"/>
    <property type="match status" value="1"/>
</dbReference>
<comment type="similarity">
    <text evidence="1 5">Belongs to the bacterial ribosomal protein bL34 family.</text>
</comment>
<keyword evidence="3 5" id="KW-0687">Ribonucleoprotein</keyword>
<dbReference type="PANTHER" id="PTHR14503">
    <property type="entry name" value="MITOCHONDRIAL RIBOSOMAL PROTEIN 34 FAMILY MEMBER"/>
    <property type="match status" value="1"/>
</dbReference>
<dbReference type="NCBIfam" id="TIGR01030">
    <property type="entry name" value="rpmH_bact"/>
    <property type="match status" value="1"/>
</dbReference>
<feature type="compositionally biased region" description="Basic residues" evidence="6">
    <location>
        <begin position="7"/>
        <end position="45"/>
    </location>
</feature>
<dbReference type="Gene3D" id="1.10.287.3980">
    <property type="match status" value="1"/>
</dbReference>
<accession>A0A1F8EWJ8</accession>
<dbReference type="HAMAP" id="MF_00391">
    <property type="entry name" value="Ribosomal_bL34"/>
    <property type="match status" value="1"/>
</dbReference>